<accession>A0A917I6Q4</accession>
<dbReference type="InterPro" id="IPR010657">
    <property type="entry name" value="ImpA_N"/>
</dbReference>
<dbReference type="PANTHER" id="PTHR37951">
    <property type="entry name" value="CYTOPLASMIC PROTEIN-RELATED"/>
    <property type="match status" value="1"/>
</dbReference>
<reference evidence="2" key="1">
    <citation type="journal article" date="2014" name="Int. J. Syst. Evol. Microbiol.">
        <title>Complete genome sequence of Corynebacterium casei LMG S-19264T (=DSM 44701T), isolated from a smear-ripened cheese.</title>
        <authorList>
            <consortium name="US DOE Joint Genome Institute (JGI-PGF)"/>
            <person name="Walter F."/>
            <person name="Albersmeier A."/>
            <person name="Kalinowski J."/>
            <person name="Ruckert C."/>
        </authorList>
    </citation>
    <scope>NUCLEOTIDE SEQUENCE</scope>
    <source>
        <strain evidence="2">CGMCC 1.12214</strain>
    </source>
</reference>
<dbReference type="NCBIfam" id="TIGR03363">
    <property type="entry name" value="VI_chp_8"/>
    <property type="match status" value="1"/>
</dbReference>
<dbReference type="InterPro" id="IPR017740">
    <property type="entry name" value="TssA-like"/>
</dbReference>
<dbReference type="EMBL" id="BMES01000002">
    <property type="protein sequence ID" value="GGH20218.1"/>
    <property type="molecule type" value="Genomic_DNA"/>
</dbReference>
<reference evidence="2" key="2">
    <citation type="submission" date="2020-09" db="EMBL/GenBank/DDBJ databases">
        <authorList>
            <person name="Sun Q."/>
            <person name="Zhou Y."/>
        </authorList>
    </citation>
    <scope>NUCLEOTIDE SEQUENCE</scope>
    <source>
        <strain evidence="2">CGMCC 1.12214</strain>
    </source>
</reference>
<evidence type="ECO:0000313" key="2">
    <source>
        <dbReference type="EMBL" id="GGH20218.1"/>
    </source>
</evidence>
<dbReference type="PANTHER" id="PTHR37951:SF1">
    <property type="entry name" value="TYPE VI SECRETION SYSTEM COMPONENT TSSA1"/>
    <property type="match status" value="1"/>
</dbReference>
<evidence type="ECO:0000313" key="3">
    <source>
        <dbReference type="Proteomes" id="UP000603912"/>
    </source>
</evidence>
<name>A0A917I6Q4_9HYPH</name>
<dbReference type="Pfam" id="PF06812">
    <property type="entry name" value="ImpA_N"/>
    <property type="match status" value="1"/>
</dbReference>
<dbReference type="AlphaFoldDB" id="A0A917I6Q4"/>
<protein>
    <submittedName>
        <fullName evidence="2">Type VI secretion protein</fullName>
    </submittedName>
</protein>
<feature type="domain" description="ImpA N-terminal" evidence="1">
    <location>
        <begin position="18"/>
        <end position="148"/>
    </location>
</feature>
<sequence length="373" mass="39990">MASLPIDLESLLAPLATGDDGAGVDLRGDYSPTSVYQRLRDARAEARAGERRRDRGFDGEEGRAEADRDFIESWRTVLTLGEQVLAETAKDFEVAAWLTEALVRIHGFEGLEAGAGLITGLCRDFWESGFPQPDDEGLEGRALPLGGLSGAGADGTIMQPLRMQPLFFRGDRTPVTFYMISRAVQIASLGDDDRAKALSAPGAVGLSALAEEAGRDRDTVQYCAAVVANCSAAWRSMDAALTERFGRDAPSTRNVTVMLEQIGDAIRQLGGAVAEPAAEAAPAEQGGPISAAAPAVAAAATGAIRTREDALRELNKIADYFRRTEPHSPLAYTLEEAVRRGRMTLAELLQEVLPNDEARQTMLARLGMRSEQT</sequence>
<gene>
    <name evidence="2" type="ORF">GCM10007036_23650</name>
</gene>
<keyword evidence="3" id="KW-1185">Reference proteome</keyword>
<dbReference type="RefSeq" id="WP_188517977.1">
    <property type="nucleotide sequence ID" value="NZ_BMES01000002.1"/>
</dbReference>
<evidence type="ECO:0000259" key="1">
    <source>
        <dbReference type="Pfam" id="PF06812"/>
    </source>
</evidence>
<comment type="caution">
    <text evidence="2">The sequence shown here is derived from an EMBL/GenBank/DDBJ whole genome shotgun (WGS) entry which is preliminary data.</text>
</comment>
<proteinExistence type="predicted"/>
<organism evidence="2 3">
    <name type="scientific">Alsobacter metallidurans</name>
    <dbReference type="NCBI Taxonomy" id="340221"/>
    <lineage>
        <taxon>Bacteria</taxon>
        <taxon>Pseudomonadati</taxon>
        <taxon>Pseudomonadota</taxon>
        <taxon>Alphaproteobacteria</taxon>
        <taxon>Hyphomicrobiales</taxon>
        <taxon>Alsobacteraceae</taxon>
        <taxon>Alsobacter</taxon>
    </lineage>
</organism>
<dbReference type="Proteomes" id="UP000603912">
    <property type="component" value="Unassembled WGS sequence"/>
</dbReference>